<organism evidence="1 2">
    <name type="scientific">Acer negundo</name>
    <name type="common">Box elder</name>
    <dbReference type="NCBI Taxonomy" id="4023"/>
    <lineage>
        <taxon>Eukaryota</taxon>
        <taxon>Viridiplantae</taxon>
        <taxon>Streptophyta</taxon>
        <taxon>Embryophyta</taxon>
        <taxon>Tracheophyta</taxon>
        <taxon>Spermatophyta</taxon>
        <taxon>Magnoliopsida</taxon>
        <taxon>eudicotyledons</taxon>
        <taxon>Gunneridae</taxon>
        <taxon>Pentapetalae</taxon>
        <taxon>rosids</taxon>
        <taxon>malvids</taxon>
        <taxon>Sapindales</taxon>
        <taxon>Sapindaceae</taxon>
        <taxon>Hippocastanoideae</taxon>
        <taxon>Acereae</taxon>
        <taxon>Acer</taxon>
    </lineage>
</organism>
<dbReference type="EMBL" id="JAJSOW010000003">
    <property type="protein sequence ID" value="KAI9195814.1"/>
    <property type="molecule type" value="Genomic_DNA"/>
</dbReference>
<evidence type="ECO:0000313" key="1">
    <source>
        <dbReference type="EMBL" id="KAI9195814.1"/>
    </source>
</evidence>
<accession>A0AAD5JKC3</accession>
<reference evidence="1" key="1">
    <citation type="journal article" date="2022" name="Plant J.">
        <title>Strategies of tolerance reflected in two North American maple genomes.</title>
        <authorList>
            <person name="McEvoy S.L."/>
            <person name="Sezen U.U."/>
            <person name="Trouern-Trend A."/>
            <person name="McMahon S.M."/>
            <person name="Schaberg P.G."/>
            <person name="Yang J."/>
            <person name="Wegrzyn J.L."/>
            <person name="Swenson N.G."/>
        </authorList>
    </citation>
    <scope>NUCLEOTIDE SEQUENCE</scope>
    <source>
        <strain evidence="1">91603</strain>
    </source>
</reference>
<protein>
    <submittedName>
        <fullName evidence="1">Uncharacterized protein</fullName>
    </submittedName>
</protein>
<keyword evidence="2" id="KW-1185">Reference proteome</keyword>
<dbReference type="AlphaFoldDB" id="A0AAD5JKC3"/>
<proteinExistence type="predicted"/>
<gene>
    <name evidence="1" type="ORF">LWI28_018377</name>
</gene>
<name>A0AAD5JKC3_ACENE</name>
<evidence type="ECO:0000313" key="2">
    <source>
        <dbReference type="Proteomes" id="UP001064489"/>
    </source>
</evidence>
<reference evidence="1" key="2">
    <citation type="submission" date="2023-02" db="EMBL/GenBank/DDBJ databases">
        <authorList>
            <person name="Swenson N.G."/>
            <person name="Wegrzyn J.L."/>
            <person name="Mcevoy S.L."/>
        </authorList>
    </citation>
    <scope>NUCLEOTIDE SEQUENCE</scope>
    <source>
        <strain evidence="1">91603</strain>
        <tissue evidence="1">Leaf</tissue>
    </source>
</reference>
<dbReference type="Proteomes" id="UP001064489">
    <property type="component" value="Chromosome 1"/>
</dbReference>
<comment type="caution">
    <text evidence="1">The sequence shown here is derived from an EMBL/GenBank/DDBJ whole genome shotgun (WGS) entry which is preliminary data.</text>
</comment>
<sequence>MIESKLVEGSALAANNTNFRGMKPDQQYSSHFGGARGDSGLFDSSKGSNKDSIWCTYCKKRWHNRDRCWKLHGKPSDAQNCSQITSRNWAMKGSQGVGQAIENKDRDFSLSDLDLPSSLSSYVTLKDSSVSKSLNESSVLIQVESGLCIPSPTTKDKQIQSATHPLQVYSRRKGPTAQPMPVLDFEPNPSADSVEVISNFESHENDVPVVDDEDLPIAIRKGVRECTRQLMYPLSHFVSYEKLSSSHKSFLTHLNIVTIPKTVFEALGSKE</sequence>